<dbReference type="Proteomes" id="UP001321498">
    <property type="component" value="Chromosome"/>
</dbReference>
<dbReference type="PANTHER" id="PTHR40761:SF1">
    <property type="entry name" value="CONSERVED INTEGRAL MEMBRANE ALANINE VALINE AND LEUCINE RICH PROTEIN-RELATED"/>
    <property type="match status" value="1"/>
</dbReference>
<dbReference type="InterPro" id="IPR037185">
    <property type="entry name" value="EmrE-like"/>
</dbReference>
<reference evidence="8" key="1">
    <citation type="journal article" date="2019" name="Int. J. Syst. Evol. Microbiol.">
        <title>The Global Catalogue of Microorganisms (GCM) 10K type strain sequencing project: providing services to taxonomists for standard genome sequencing and annotation.</title>
        <authorList>
            <consortium name="The Broad Institute Genomics Platform"/>
            <consortium name="The Broad Institute Genome Sequencing Center for Infectious Disease"/>
            <person name="Wu L."/>
            <person name="Ma J."/>
        </authorList>
    </citation>
    <scope>NUCLEOTIDE SEQUENCE [LARGE SCALE GENOMIC DNA]</scope>
    <source>
        <strain evidence="8">NBRC 108725</strain>
    </source>
</reference>
<dbReference type="InterPro" id="IPR008521">
    <property type="entry name" value="Mg_trans_NIPA"/>
</dbReference>
<feature type="transmembrane region" description="Helical" evidence="6">
    <location>
        <begin position="162"/>
        <end position="183"/>
    </location>
</feature>
<feature type="compositionally biased region" description="Low complexity" evidence="5">
    <location>
        <begin position="282"/>
        <end position="299"/>
    </location>
</feature>
<accession>A0ABM8GED4</accession>
<keyword evidence="4 6" id="KW-0472">Membrane</keyword>
<evidence type="ECO:0000313" key="7">
    <source>
        <dbReference type="EMBL" id="BDZ46686.1"/>
    </source>
</evidence>
<evidence type="ECO:0000256" key="1">
    <source>
        <dbReference type="ARBA" id="ARBA00004141"/>
    </source>
</evidence>
<organism evidence="7 8">
    <name type="scientific">Naasia aerilata</name>
    <dbReference type="NCBI Taxonomy" id="1162966"/>
    <lineage>
        <taxon>Bacteria</taxon>
        <taxon>Bacillati</taxon>
        <taxon>Actinomycetota</taxon>
        <taxon>Actinomycetes</taxon>
        <taxon>Micrococcales</taxon>
        <taxon>Microbacteriaceae</taxon>
        <taxon>Naasia</taxon>
    </lineage>
</organism>
<evidence type="ECO:0000256" key="6">
    <source>
        <dbReference type="SAM" id="Phobius"/>
    </source>
</evidence>
<evidence type="ECO:0000313" key="8">
    <source>
        <dbReference type="Proteomes" id="UP001321498"/>
    </source>
</evidence>
<evidence type="ECO:0008006" key="9">
    <source>
        <dbReference type="Google" id="ProtNLM"/>
    </source>
</evidence>
<feature type="transmembrane region" description="Helical" evidence="6">
    <location>
        <begin position="221"/>
        <end position="241"/>
    </location>
</feature>
<keyword evidence="3 6" id="KW-1133">Transmembrane helix</keyword>
<evidence type="ECO:0000256" key="3">
    <source>
        <dbReference type="ARBA" id="ARBA00022989"/>
    </source>
</evidence>
<dbReference type="EMBL" id="AP027731">
    <property type="protein sequence ID" value="BDZ46686.1"/>
    <property type="molecule type" value="Genomic_DNA"/>
</dbReference>
<evidence type="ECO:0000256" key="5">
    <source>
        <dbReference type="SAM" id="MobiDB-lite"/>
    </source>
</evidence>
<feature type="transmembrane region" description="Helical" evidence="6">
    <location>
        <begin position="253"/>
        <end position="274"/>
    </location>
</feature>
<sequence length="328" mass="34191">MPPQLADLAEETLLGSAAGIGIPIALVGAVFLSLGAQFQHRGVAKVEARHAEKHGLDSPTPGLTTKQLMALLARPSWVLGTVMLGLAIVLQLTSLRFAPLIVVQPLGAIALVVTTILNARLTRVRLNRASVRAVILCVGGVGLFVTIAAFTAVDHPISDRQLVTILIILAVVLVAFAVAFGLLRSRFKAVFYIVGAGVLYGFVATLAKVVINRIVQGDFELLTFICLVGLLAAAAFGAYFVQTAYSAGPPDLVIAGLTVVDPLVAVGIGVIILGRPPPLPGTPSSRSSSPASSRCTGCSTWPSTTRRRSADAQFRLADVAPLPRGGVR</sequence>
<dbReference type="NCBIfam" id="NF038012">
    <property type="entry name" value="DMT_1"/>
    <property type="match status" value="1"/>
</dbReference>
<name>A0ABM8GED4_9MICO</name>
<protein>
    <recommendedName>
        <fullName evidence="9">Multidrug DMT transporter permease</fullName>
    </recommendedName>
</protein>
<dbReference type="SUPFAM" id="SSF103481">
    <property type="entry name" value="Multidrug resistance efflux transporter EmrE"/>
    <property type="match status" value="1"/>
</dbReference>
<feature type="transmembrane region" description="Helical" evidence="6">
    <location>
        <begin position="190"/>
        <end position="215"/>
    </location>
</feature>
<evidence type="ECO:0000256" key="2">
    <source>
        <dbReference type="ARBA" id="ARBA00022692"/>
    </source>
</evidence>
<proteinExistence type="predicted"/>
<keyword evidence="2 6" id="KW-0812">Transmembrane</keyword>
<feature type="transmembrane region" description="Helical" evidence="6">
    <location>
        <begin position="12"/>
        <end position="35"/>
    </location>
</feature>
<feature type="transmembrane region" description="Helical" evidence="6">
    <location>
        <begin position="97"/>
        <end position="117"/>
    </location>
</feature>
<comment type="subcellular location">
    <subcellularLocation>
        <location evidence="1">Membrane</location>
        <topology evidence="1">Multi-pass membrane protein</topology>
    </subcellularLocation>
</comment>
<evidence type="ECO:0000256" key="4">
    <source>
        <dbReference type="ARBA" id="ARBA00023136"/>
    </source>
</evidence>
<feature type="transmembrane region" description="Helical" evidence="6">
    <location>
        <begin position="129"/>
        <end position="150"/>
    </location>
</feature>
<gene>
    <name evidence="7" type="ORF">GCM10025866_25950</name>
</gene>
<dbReference type="Pfam" id="PF05653">
    <property type="entry name" value="Mg_trans_NIPA"/>
    <property type="match status" value="1"/>
</dbReference>
<feature type="transmembrane region" description="Helical" evidence="6">
    <location>
        <begin position="71"/>
        <end position="91"/>
    </location>
</feature>
<keyword evidence="8" id="KW-1185">Reference proteome</keyword>
<dbReference type="PANTHER" id="PTHR40761">
    <property type="entry name" value="CONSERVED INTEGRAL MEMBRANE ALANINE VALINE AND LEUCINE RICH PROTEIN-RELATED"/>
    <property type="match status" value="1"/>
</dbReference>
<feature type="region of interest" description="Disordered" evidence="5">
    <location>
        <begin position="280"/>
        <end position="309"/>
    </location>
</feature>